<keyword evidence="6 8" id="KW-1133">Transmembrane helix</keyword>
<dbReference type="CDD" id="cd06261">
    <property type="entry name" value="TM_PBP2"/>
    <property type="match status" value="1"/>
</dbReference>
<dbReference type="Gene3D" id="1.10.3720.10">
    <property type="entry name" value="MetI-like"/>
    <property type="match status" value="1"/>
</dbReference>
<dbReference type="AlphaFoldDB" id="A0A806K278"/>
<evidence type="ECO:0000259" key="9">
    <source>
        <dbReference type="PROSITE" id="PS50928"/>
    </source>
</evidence>
<proteinExistence type="inferred from homology"/>
<dbReference type="GO" id="GO:0055085">
    <property type="term" value="P:transmembrane transport"/>
    <property type="evidence" value="ECO:0007669"/>
    <property type="project" value="InterPro"/>
</dbReference>
<dbReference type="PANTHER" id="PTHR42929">
    <property type="entry name" value="INNER MEMBRANE ABC TRANSPORTER PERMEASE PROTEIN YDCU-RELATED-RELATED"/>
    <property type="match status" value="1"/>
</dbReference>
<evidence type="ECO:0000256" key="5">
    <source>
        <dbReference type="ARBA" id="ARBA00022692"/>
    </source>
</evidence>
<sequence length="307" mass="33926">MKKNYGLFYSSPMAIWFTLFFLAPIMIIVIYSFLKKGLYGGVEWEFSLDAYRYLSDPVFLSITWRTVTTSVIATLITILVALPCGYCIARSKYQTLFLVLIIIPFWTNFLIRVFAWMNILGNNGFLNTFLIQVGLIDDYIHFLYNQNAVILVLVYMYLPYAILPLYATIDKFDFSLLEAGRDLGANKLVSIIKILLPNIRGGIFTAVLFTFIPIFGAYAVPLLVGGMDSYMLGNIIADQLSKSRNWPRAAAISMVLTLVTTVGVIIMMNIQKRDASRNIEAKNGAVGNGAVGNGAVGNGAVGNGVAA</sequence>
<comment type="similarity">
    <text evidence="2">Belongs to the binding-protein-dependent transport system permease family. CysTW subfamily.</text>
</comment>
<dbReference type="PANTHER" id="PTHR42929:SF1">
    <property type="entry name" value="INNER MEMBRANE ABC TRANSPORTER PERMEASE PROTEIN YDCU-RELATED"/>
    <property type="match status" value="1"/>
</dbReference>
<evidence type="ECO:0000256" key="7">
    <source>
        <dbReference type="ARBA" id="ARBA00023136"/>
    </source>
</evidence>
<keyword evidence="4" id="KW-1003">Cell membrane</keyword>
<keyword evidence="7 8" id="KW-0472">Membrane</keyword>
<reference evidence="10" key="1">
    <citation type="submission" date="2012-03" db="EMBL/GenBank/DDBJ databases">
        <title>Functional metagenomics reveals considerable lignocellulase gene clusters in the gut microbiome of a wood-feeding higher termite.</title>
        <authorList>
            <person name="Liu N."/>
        </authorList>
    </citation>
    <scope>NUCLEOTIDE SEQUENCE</scope>
</reference>
<feature type="transmembrane region" description="Helical" evidence="8">
    <location>
        <begin position="139"/>
        <end position="158"/>
    </location>
</feature>
<comment type="subcellular location">
    <subcellularLocation>
        <location evidence="1 8">Cell membrane</location>
        <topology evidence="1 8">Multi-pass membrane protein</topology>
    </subcellularLocation>
</comment>
<dbReference type="PROSITE" id="PS50928">
    <property type="entry name" value="ABC_TM1"/>
    <property type="match status" value="1"/>
</dbReference>
<protein>
    <submittedName>
        <fullName evidence="10">Spermidine putrescine ABC transporter permease component PotB</fullName>
    </submittedName>
</protein>
<feature type="domain" description="ABC transmembrane type-1" evidence="9">
    <location>
        <begin position="63"/>
        <end position="267"/>
    </location>
</feature>
<dbReference type="InterPro" id="IPR000515">
    <property type="entry name" value="MetI-like"/>
</dbReference>
<organism evidence="10">
    <name type="scientific">uncultured bacterium contig00007</name>
    <dbReference type="NCBI Taxonomy" id="1181499"/>
    <lineage>
        <taxon>Bacteria</taxon>
        <taxon>environmental samples</taxon>
    </lineage>
</organism>
<dbReference type="InterPro" id="IPR035906">
    <property type="entry name" value="MetI-like_sf"/>
</dbReference>
<evidence type="ECO:0000256" key="6">
    <source>
        <dbReference type="ARBA" id="ARBA00022989"/>
    </source>
</evidence>
<accession>A0A806K278</accession>
<feature type="transmembrane region" description="Helical" evidence="8">
    <location>
        <begin position="96"/>
        <end position="119"/>
    </location>
</feature>
<feature type="transmembrane region" description="Helical" evidence="8">
    <location>
        <begin position="12"/>
        <end position="34"/>
    </location>
</feature>
<feature type="transmembrane region" description="Helical" evidence="8">
    <location>
        <begin position="203"/>
        <end position="224"/>
    </location>
</feature>
<dbReference type="SUPFAM" id="SSF161098">
    <property type="entry name" value="MetI-like"/>
    <property type="match status" value="1"/>
</dbReference>
<evidence type="ECO:0000256" key="3">
    <source>
        <dbReference type="ARBA" id="ARBA00022448"/>
    </source>
</evidence>
<evidence type="ECO:0000256" key="4">
    <source>
        <dbReference type="ARBA" id="ARBA00022475"/>
    </source>
</evidence>
<evidence type="ECO:0000313" key="10">
    <source>
        <dbReference type="EMBL" id="AGS54092.1"/>
    </source>
</evidence>
<evidence type="ECO:0000256" key="1">
    <source>
        <dbReference type="ARBA" id="ARBA00004651"/>
    </source>
</evidence>
<dbReference type="GO" id="GO:0005886">
    <property type="term" value="C:plasma membrane"/>
    <property type="evidence" value="ECO:0007669"/>
    <property type="project" value="UniProtKB-SubCell"/>
</dbReference>
<keyword evidence="3 8" id="KW-0813">Transport</keyword>
<feature type="transmembrane region" description="Helical" evidence="8">
    <location>
        <begin position="249"/>
        <end position="270"/>
    </location>
</feature>
<evidence type="ECO:0000256" key="8">
    <source>
        <dbReference type="RuleBase" id="RU363032"/>
    </source>
</evidence>
<dbReference type="Pfam" id="PF00528">
    <property type="entry name" value="BPD_transp_1"/>
    <property type="match status" value="1"/>
</dbReference>
<dbReference type="EMBL" id="JQ844276">
    <property type="protein sequence ID" value="AGS54092.1"/>
    <property type="molecule type" value="Genomic_DNA"/>
</dbReference>
<name>A0A806K278_9BACT</name>
<evidence type="ECO:0000256" key="2">
    <source>
        <dbReference type="ARBA" id="ARBA00007069"/>
    </source>
</evidence>
<keyword evidence="5 8" id="KW-0812">Transmembrane</keyword>
<feature type="transmembrane region" description="Helical" evidence="8">
    <location>
        <begin position="62"/>
        <end position="89"/>
    </location>
</feature>